<reference evidence="1 2" key="1">
    <citation type="submission" date="2014-10" db="EMBL/GenBank/DDBJ databases">
        <title>Draft genome of the hookworm Ancylostoma caninum.</title>
        <authorList>
            <person name="Mitreva M."/>
        </authorList>
    </citation>
    <scope>NUCLEOTIDE SEQUENCE [LARGE SCALE GENOMIC DNA]</scope>
    <source>
        <strain evidence="1 2">Baltimore</strain>
    </source>
</reference>
<dbReference type="Proteomes" id="UP000252519">
    <property type="component" value="Unassembled WGS sequence"/>
</dbReference>
<comment type="caution">
    <text evidence="1">The sequence shown here is derived from an EMBL/GenBank/DDBJ whole genome shotgun (WGS) entry which is preliminary data.</text>
</comment>
<evidence type="ECO:0000313" key="2">
    <source>
        <dbReference type="Proteomes" id="UP000252519"/>
    </source>
</evidence>
<proteinExistence type="predicted"/>
<keyword evidence="2" id="KW-1185">Reference proteome</keyword>
<dbReference type="InterPro" id="IPR036866">
    <property type="entry name" value="RibonucZ/Hydroxyglut_hydro"/>
</dbReference>
<evidence type="ECO:0008006" key="3">
    <source>
        <dbReference type="Google" id="ProtNLM"/>
    </source>
</evidence>
<dbReference type="Gene3D" id="3.60.15.10">
    <property type="entry name" value="Ribonuclease Z/Hydroxyacylglutathione hydrolase-like"/>
    <property type="match status" value="1"/>
</dbReference>
<dbReference type="EMBL" id="JOJR01002048">
    <property type="protein sequence ID" value="RCN29258.1"/>
    <property type="molecule type" value="Genomic_DNA"/>
</dbReference>
<protein>
    <recommendedName>
        <fullName evidence="3">Metallo-beta-lactamase domain-containing protein</fullName>
    </recommendedName>
</protein>
<sequence>MRITTNVELWNTPGHTAQDITVMVSNVPCCGTVAVGGDLFYDEADALNQTSEWVNDAWDPIVGKRNRDKVICQADFIVPGHGKLFRVTTAMKDSANCRRLLAPSFEMSTTPQPYNFPKFTFTPADQNTFTYSTTTQSPDSKLNDDGVMYVTAVPSNVVQPVENSAPLFINTILAKQDDSELPNRNYVMDNENVFAPVIEKAASQMAKLLNVNNDVVPKQKPYPYTHFWRHTAQRLAVR</sequence>
<dbReference type="SUPFAM" id="SSF56281">
    <property type="entry name" value="Metallo-hydrolase/oxidoreductase"/>
    <property type="match status" value="1"/>
</dbReference>
<dbReference type="OrthoDB" id="5869257at2759"/>
<organism evidence="1 2">
    <name type="scientific">Ancylostoma caninum</name>
    <name type="common">Dog hookworm</name>
    <dbReference type="NCBI Taxonomy" id="29170"/>
    <lineage>
        <taxon>Eukaryota</taxon>
        <taxon>Metazoa</taxon>
        <taxon>Ecdysozoa</taxon>
        <taxon>Nematoda</taxon>
        <taxon>Chromadorea</taxon>
        <taxon>Rhabditida</taxon>
        <taxon>Rhabditina</taxon>
        <taxon>Rhabditomorpha</taxon>
        <taxon>Strongyloidea</taxon>
        <taxon>Ancylostomatidae</taxon>
        <taxon>Ancylostomatinae</taxon>
        <taxon>Ancylostoma</taxon>
    </lineage>
</organism>
<dbReference type="AlphaFoldDB" id="A0A368FCB8"/>
<evidence type="ECO:0000313" key="1">
    <source>
        <dbReference type="EMBL" id="RCN29258.1"/>
    </source>
</evidence>
<name>A0A368FCB8_ANCCA</name>
<dbReference type="PANTHER" id="PTHR23200:SF39">
    <property type="entry name" value="PROTEIN CBG14679"/>
    <property type="match status" value="1"/>
</dbReference>
<dbReference type="InterPro" id="IPR039344">
    <property type="entry name" value="MBLAC1"/>
</dbReference>
<gene>
    <name evidence="1" type="ORF">ANCCAN_24980</name>
</gene>
<accession>A0A368FCB8</accession>
<dbReference type="PANTHER" id="PTHR23200">
    <property type="entry name" value="METALLO-BETA-LACTAMASE DOMAIN-CONTAINING PROTEIN 1"/>
    <property type="match status" value="1"/>
</dbReference>